<dbReference type="PANTHER" id="PTHR32322:SF2">
    <property type="entry name" value="EAMA DOMAIN-CONTAINING PROTEIN"/>
    <property type="match status" value="1"/>
</dbReference>
<feature type="transmembrane region" description="Helical" evidence="6">
    <location>
        <begin position="166"/>
        <end position="187"/>
    </location>
</feature>
<feature type="transmembrane region" description="Helical" evidence="6">
    <location>
        <begin position="282"/>
        <end position="299"/>
    </location>
</feature>
<evidence type="ECO:0000256" key="1">
    <source>
        <dbReference type="ARBA" id="ARBA00004141"/>
    </source>
</evidence>
<dbReference type="Pfam" id="PF00892">
    <property type="entry name" value="EamA"/>
    <property type="match status" value="2"/>
</dbReference>
<dbReference type="PANTHER" id="PTHR32322">
    <property type="entry name" value="INNER MEMBRANE TRANSPORTER"/>
    <property type="match status" value="1"/>
</dbReference>
<feature type="domain" description="EamA" evidence="7">
    <location>
        <begin position="19"/>
        <end position="152"/>
    </location>
</feature>
<dbReference type="GO" id="GO:0016020">
    <property type="term" value="C:membrane"/>
    <property type="evidence" value="ECO:0007669"/>
    <property type="project" value="UniProtKB-SubCell"/>
</dbReference>
<dbReference type="AlphaFoldDB" id="A0A917T7U7"/>
<keyword evidence="9" id="KW-1185">Reference proteome</keyword>
<feature type="transmembrane region" description="Helical" evidence="6">
    <location>
        <begin position="228"/>
        <end position="247"/>
    </location>
</feature>
<dbReference type="InterPro" id="IPR037185">
    <property type="entry name" value="EmrE-like"/>
</dbReference>
<comment type="caution">
    <text evidence="8">The sequence shown here is derived from an EMBL/GenBank/DDBJ whole genome shotgun (WGS) entry which is preliminary data.</text>
</comment>
<feature type="transmembrane region" description="Helical" evidence="6">
    <location>
        <begin position="40"/>
        <end position="65"/>
    </location>
</feature>
<organism evidence="8 9">
    <name type="scientific">Nakamurella endophytica</name>
    <dbReference type="NCBI Taxonomy" id="1748367"/>
    <lineage>
        <taxon>Bacteria</taxon>
        <taxon>Bacillati</taxon>
        <taxon>Actinomycetota</taxon>
        <taxon>Actinomycetes</taxon>
        <taxon>Nakamurellales</taxon>
        <taxon>Nakamurellaceae</taxon>
        <taxon>Nakamurella</taxon>
    </lineage>
</organism>
<reference evidence="8" key="2">
    <citation type="submission" date="2020-09" db="EMBL/GenBank/DDBJ databases">
        <authorList>
            <person name="Sun Q."/>
            <person name="Zhou Y."/>
        </authorList>
    </citation>
    <scope>NUCLEOTIDE SEQUENCE</scope>
    <source>
        <strain evidence="8">CGMCC 4.7308</strain>
    </source>
</reference>
<dbReference type="EMBL" id="BMNA01000010">
    <property type="protein sequence ID" value="GGM12880.1"/>
    <property type="molecule type" value="Genomic_DNA"/>
</dbReference>
<gene>
    <name evidence="8" type="ORF">GCM10011594_36010</name>
</gene>
<reference evidence="8" key="1">
    <citation type="journal article" date="2014" name="Int. J. Syst. Evol. Microbiol.">
        <title>Complete genome sequence of Corynebacterium casei LMG S-19264T (=DSM 44701T), isolated from a smear-ripened cheese.</title>
        <authorList>
            <consortium name="US DOE Joint Genome Institute (JGI-PGF)"/>
            <person name="Walter F."/>
            <person name="Albersmeier A."/>
            <person name="Kalinowski J."/>
            <person name="Ruckert C."/>
        </authorList>
    </citation>
    <scope>NUCLEOTIDE SEQUENCE</scope>
    <source>
        <strain evidence="8">CGMCC 4.7308</strain>
    </source>
</reference>
<evidence type="ECO:0000256" key="5">
    <source>
        <dbReference type="ARBA" id="ARBA00023136"/>
    </source>
</evidence>
<comment type="subcellular location">
    <subcellularLocation>
        <location evidence="1">Membrane</location>
        <topology evidence="1">Multi-pass membrane protein</topology>
    </subcellularLocation>
</comment>
<feature type="transmembrane region" description="Helical" evidence="6">
    <location>
        <begin position="111"/>
        <end position="129"/>
    </location>
</feature>
<feature type="transmembrane region" description="Helical" evidence="6">
    <location>
        <begin position="77"/>
        <end position="99"/>
    </location>
</feature>
<dbReference type="Proteomes" id="UP000655208">
    <property type="component" value="Unassembled WGS sequence"/>
</dbReference>
<evidence type="ECO:0000259" key="7">
    <source>
        <dbReference type="Pfam" id="PF00892"/>
    </source>
</evidence>
<evidence type="ECO:0000256" key="6">
    <source>
        <dbReference type="SAM" id="Phobius"/>
    </source>
</evidence>
<name>A0A917T7U7_9ACTN</name>
<evidence type="ECO:0000313" key="8">
    <source>
        <dbReference type="EMBL" id="GGM12880.1"/>
    </source>
</evidence>
<protein>
    <recommendedName>
        <fullName evidence="7">EamA domain-containing protein</fullName>
    </recommendedName>
</protein>
<dbReference type="RefSeq" id="WP_188943953.1">
    <property type="nucleotide sequence ID" value="NZ_BMNA01000010.1"/>
</dbReference>
<proteinExistence type="inferred from homology"/>
<dbReference type="InterPro" id="IPR000620">
    <property type="entry name" value="EamA_dom"/>
</dbReference>
<dbReference type="SUPFAM" id="SSF103481">
    <property type="entry name" value="Multidrug resistance efflux transporter EmrE"/>
    <property type="match status" value="2"/>
</dbReference>
<evidence type="ECO:0000256" key="3">
    <source>
        <dbReference type="ARBA" id="ARBA00022692"/>
    </source>
</evidence>
<feature type="domain" description="EamA" evidence="7">
    <location>
        <begin position="166"/>
        <end position="298"/>
    </location>
</feature>
<evidence type="ECO:0000256" key="4">
    <source>
        <dbReference type="ARBA" id="ARBA00022989"/>
    </source>
</evidence>
<feature type="transmembrane region" description="Helical" evidence="6">
    <location>
        <begin position="199"/>
        <end position="216"/>
    </location>
</feature>
<keyword evidence="3 6" id="KW-0812">Transmembrane</keyword>
<comment type="similarity">
    <text evidence="2">Belongs to the EamA transporter family.</text>
</comment>
<evidence type="ECO:0000256" key="2">
    <source>
        <dbReference type="ARBA" id="ARBA00007362"/>
    </source>
</evidence>
<feature type="transmembrane region" description="Helical" evidence="6">
    <location>
        <begin position="136"/>
        <end position="154"/>
    </location>
</feature>
<dbReference type="InterPro" id="IPR050638">
    <property type="entry name" value="AA-Vitamin_Transporters"/>
</dbReference>
<evidence type="ECO:0000313" key="9">
    <source>
        <dbReference type="Proteomes" id="UP000655208"/>
    </source>
</evidence>
<sequence length="324" mass="34154">MTLPVPRPLSRARDLTWVVALGAGLWATDALFRKLLVGTVAAPTLVFAEHLVLVIVTLPFLPRALRTLRRCSRSAKVAVVGIGVGASAVATTLFTYAFNISAKSYDFVTPVVVQHLQPLFAITGAMLLLRERIRARFLFFAVPALVGVWLLAFPQPWHVTVSGLSVALLALAAAALWAAGTVLGRMVAPQIDPVQLTTLRFAIGMPTAGVIAVLSGDPLWVPNLSSSGAVIGLALVPSLLALVVYYLGLRRTAAARATLAELAYPLVGAVVGILLGTHLTGSQWAGVVVVAAAVTGLSWHEATARTQAVVARHPEITTREHVPS</sequence>
<keyword evidence="4 6" id="KW-1133">Transmembrane helix</keyword>
<feature type="transmembrane region" description="Helical" evidence="6">
    <location>
        <begin position="259"/>
        <end position="276"/>
    </location>
</feature>
<accession>A0A917T7U7</accession>
<keyword evidence="5 6" id="KW-0472">Membrane</keyword>